<dbReference type="Proteomes" id="UP000006552">
    <property type="component" value="Chromosome"/>
</dbReference>
<dbReference type="eggNOG" id="COG1216">
    <property type="taxonomic scope" value="Bacteria"/>
</dbReference>
<evidence type="ECO:0000256" key="3">
    <source>
        <dbReference type="ARBA" id="ARBA00022679"/>
    </source>
</evidence>
<evidence type="ECO:0000313" key="6">
    <source>
        <dbReference type="Proteomes" id="UP000006552"/>
    </source>
</evidence>
<dbReference type="KEGG" id="eba:ebA1585"/>
<dbReference type="EMBL" id="CR555306">
    <property type="protein sequence ID" value="CAI06989.1"/>
    <property type="molecule type" value="Genomic_DNA"/>
</dbReference>
<dbReference type="InterPro" id="IPR001173">
    <property type="entry name" value="Glyco_trans_2-like"/>
</dbReference>
<dbReference type="PANTHER" id="PTHR43179">
    <property type="entry name" value="RHAMNOSYLTRANSFERASE WBBL"/>
    <property type="match status" value="1"/>
</dbReference>
<gene>
    <name evidence="5" type="ORF">ebA1585</name>
</gene>
<dbReference type="CAZy" id="GT2">
    <property type="family name" value="Glycosyltransferase Family 2"/>
</dbReference>
<dbReference type="PANTHER" id="PTHR43179:SF12">
    <property type="entry name" value="GALACTOFURANOSYLTRANSFERASE GLFT2"/>
    <property type="match status" value="1"/>
</dbReference>
<accession>Q5P6S2</accession>
<keyword evidence="2" id="KW-0328">Glycosyltransferase</keyword>
<evidence type="ECO:0000313" key="5">
    <source>
        <dbReference type="EMBL" id="CAI06989.1"/>
    </source>
</evidence>
<evidence type="ECO:0000256" key="2">
    <source>
        <dbReference type="ARBA" id="ARBA00022676"/>
    </source>
</evidence>
<keyword evidence="6" id="KW-1185">Reference proteome</keyword>
<dbReference type="InterPro" id="IPR029044">
    <property type="entry name" value="Nucleotide-diphossugar_trans"/>
</dbReference>
<dbReference type="Pfam" id="PF00535">
    <property type="entry name" value="Glycos_transf_2"/>
    <property type="match status" value="1"/>
</dbReference>
<feature type="domain" description="Glycosyltransferase 2-like" evidence="4">
    <location>
        <begin position="29"/>
        <end position="133"/>
    </location>
</feature>
<evidence type="ECO:0000259" key="4">
    <source>
        <dbReference type="Pfam" id="PF00535"/>
    </source>
</evidence>
<name>Q5P6S2_AROAE</name>
<dbReference type="OrthoDB" id="9790457at2"/>
<comment type="similarity">
    <text evidence="1">Belongs to the glycosyltransferase 2 family.</text>
</comment>
<reference evidence="5 6" key="1">
    <citation type="journal article" date="2005" name="Arch. Microbiol.">
        <title>The genome sequence of an anaerobic aromatic-degrading denitrifying bacterium, strain EbN1.</title>
        <authorList>
            <person name="Rabus R."/>
            <person name="Kube M."/>
            <person name="Heider J."/>
            <person name="Beck A."/>
            <person name="Heitmann K."/>
            <person name="Widdel F."/>
            <person name="Reinhardt R."/>
        </authorList>
    </citation>
    <scope>NUCLEOTIDE SEQUENCE [LARGE SCALE GENOMIC DNA]</scope>
    <source>
        <strain evidence="5 6">EbN1</strain>
    </source>
</reference>
<organism evidence="5 6">
    <name type="scientific">Aromatoleum aromaticum (strain DSM 19018 / LMG 30748 / EbN1)</name>
    <name type="common">Azoarcus sp. (strain EbN1)</name>
    <dbReference type="NCBI Taxonomy" id="76114"/>
    <lineage>
        <taxon>Bacteria</taxon>
        <taxon>Pseudomonadati</taxon>
        <taxon>Pseudomonadota</taxon>
        <taxon>Betaproteobacteria</taxon>
        <taxon>Rhodocyclales</taxon>
        <taxon>Rhodocyclaceae</taxon>
        <taxon>Aromatoleum</taxon>
    </lineage>
</organism>
<dbReference type="GO" id="GO:0016757">
    <property type="term" value="F:glycosyltransferase activity"/>
    <property type="evidence" value="ECO:0007669"/>
    <property type="project" value="UniProtKB-KW"/>
</dbReference>
<dbReference type="SUPFAM" id="SSF53448">
    <property type="entry name" value="Nucleotide-diphospho-sugar transferases"/>
    <property type="match status" value="1"/>
</dbReference>
<dbReference type="STRING" id="76114.ebA1585"/>
<protein>
    <submittedName>
        <fullName evidence="5">Probable glycosyl transferase</fullName>
    </submittedName>
</protein>
<dbReference type="Gene3D" id="3.90.550.10">
    <property type="entry name" value="Spore Coat Polysaccharide Biosynthesis Protein SpsA, Chain A"/>
    <property type="match status" value="1"/>
</dbReference>
<dbReference type="RefSeq" id="WP_011236714.1">
    <property type="nucleotide sequence ID" value="NC_006513.1"/>
</dbReference>
<dbReference type="AlphaFoldDB" id="Q5P6S2"/>
<proteinExistence type="inferred from homology"/>
<dbReference type="HOGENOM" id="CLU_659945_0_0_4"/>
<evidence type="ECO:0000256" key="1">
    <source>
        <dbReference type="ARBA" id="ARBA00006739"/>
    </source>
</evidence>
<keyword evidence="3 5" id="KW-0808">Transferase</keyword>
<sequence>MNDKHVGPDAGSEIQRGGSAGAGADLIDVIVPVFRGAEETRRCLESVLGCSARARFELIVVDDCSPEPEVVALVDALAATGRIHLLRNESNRGFVGSVNRAMALHPERDVVLLNSDTEVANDWLDRLRGAAYSATDIGTVTPFSNNGTICSYPFEDWGGEVPGTLGLAALDRLVADALAGEHPELPTGVGFCLYIRRACLDAVGLFDEARFGRGYGEESDFCMRAQALGWRSVLAADVFVLHAGSVSFGDERIERVREAEPVIAVLHPDYARNVAAFLLADPLRFLRQRIGLKRAMQGPAEALAVVEEVFAEREAKSAEPRRLADALRDDGNALRRLLDEARAYQGVLEHELERASGFVREREADVTTLQAENKALAAGNEALRQAMTHANARLEVITSSRIWRYARFVLKLMGRK</sequence>